<dbReference type="InterPro" id="IPR029056">
    <property type="entry name" value="Ribokinase-like"/>
</dbReference>
<gene>
    <name evidence="9" type="primary">rbsK</name>
    <name evidence="11" type="ORF">EV209_2147</name>
</gene>
<feature type="domain" description="Carbohydrate kinase PfkB" evidence="10">
    <location>
        <begin position="3"/>
        <end position="290"/>
    </location>
</feature>
<dbReference type="GO" id="GO:0005524">
    <property type="term" value="F:ATP binding"/>
    <property type="evidence" value="ECO:0007669"/>
    <property type="project" value="UniProtKB-UniRule"/>
</dbReference>
<keyword evidence="8 9" id="KW-0119">Carbohydrate metabolism</keyword>
<feature type="binding site" evidence="9">
    <location>
        <position position="137"/>
    </location>
    <ligand>
        <name>substrate</name>
    </ligand>
</feature>
<comment type="similarity">
    <text evidence="9">Belongs to the carbohydrate kinase PfkB family. Ribokinase subfamily.</text>
</comment>
<evidence type="ECO:0000259" key="10">
    <source>
        <dbReference type="Pfam" id="PF00294"/>
    </source>
</evidence>
<dbReference type="EMBL" id="SGXF01000004">
    <property type="protein sequence ID" value="RZS94307.1"/>
    <property type="molecule type" value="Genomic_DNA"/>
</dbReference>
<dbReference type="RefSeq" id="WP_130435426.1">
    <property type="nucleotide sequence ID" value="NZ_SGXF01000004.1"/>
</dbReference>
<comment type="function">
    <text evidence="9">Catalyzes the phosphorylation of ribose at O-5 in a reaction requiring ATP and magnesium. The resulting D-ribose-5-phosphate can then be used either for sythesis of nucleotides, histidine, and tryptophan, or as a component of the pentose phosphate pathway.</text>
</comment>
<dbReference type="InterPro" id="IPR002139">
    <property type="entry name" value="Ribo/fructo_kinase"/>
</dbReference>
<keyword evidence="12" id="KW-1185">Reference proteome</keyword>
<comment type="caution">
    <text evidence="11">The sequence shown here is derived from an EMBL/GenBank/DDBJ whole genome shotgun (WGS) entry which is preliminary data.</text>
</comment>
<organism evidence="11 12">
    <name type="scientific">Cuneatibacter caecimuris</name>
    <dbReference type="NCBI Taxonomy" id="1796618"/>
    <lineage>
        <taxon>Bacteria</taxon>
        <taxon>Bacillati</taxon>
        <taxon>Bacillota</taxon>
        <taxon>Clostridia</taxon>
        <taxon>Lachnospirales</taxon>
        <taxon>Lachnospiraceae</taxon>
        <taxon>Cuneatibacter</taxon>
    </lineage>
</organism>
<evidence type="ECO:0000256" key="9">
    <source>
        <dbReference type="HAMAP-Rule" id="MF_01987"/>
    </source>
</evidence>
<keyword evidence="1 9" id="KW-0808">Transferase</keyword>
<comment type="catalytic activity">
    <reaction evidence="9">
        <text>D-ribose + ATP = D-ribose 5-phosphate + ADP + H(+)</text>
        <dbReference type="Rhea" id="RHEA:13697"/>
        <dbReference type="ChEBI" id="CHEBI:15378"/>
        <dbReference type="ChEBI" id="CHEBI:30616"/>
        <dbReference type="ChEBI" id="CHEBI:47013"/>
        <dbReference type="ChEBI" id="CHEBI:78346"/>
        <dbReference type="ChEBI" id="CHEBI:456216"/>
        <dbReference type="EC" id="2.7.1.15"/>
    </reaction>
</comment>
<evidence type="ECO:0000256" key="3">
    <source>
        <dbReference type="ARBA" id="ARBA00022741"/>
    </source>
</evidence>
<keyword evidence="5 9" id="KW-0067">ATP-binding</keyword>
<keyword evidence="6 9" id="KW-0460">Magnesium</keyword>
<comment type="subunit">
    <text evidence="9">Homodimer.</text>
</comment>
<accession>A0A4Q7P3R2</accession>
<sequence>MKILNFGSLNIDYVYRVDHFVRKGETISSRSLQVFSGGKGLNQSIALGRAGVPVFHAGCIGEDGRFLLEQLKEAGAEPRYVSVLSDMRTGNAIIQNDSSGDNCIILYGGANRAVGKQQIDLVLKDFSKGDWLLLQNETSCLNELIEAGHEKGMVIVLNPSPMDEVIRTVNLQHVDWFLLNEIEAAQLTGLPENQCGKELLIQALQQEFPSSKILLTLGEEGSCCAADGQVLNQPAYPVKAVDTTAAGDTFTGYFLSEVLRGGSVKYALDIASQAAAIAVSRRGAAPSIPWRDEIPGIKLI</sequence>
<evidence type="ECO:0000256" key="1">
    <source>
        <dbReference type="ARBA" id="ARBA00022679"/>
    </source>
</evidence>
<evidence type="ECO:0000256" key="6">
    <source>
        <dbReference type="ARBA" id="ARBA00022842"/>
    </source>
</evidence>
<dbReference type="PANTHER" id="PTHR10584:SF166">
    <property type="entry name" value="RIBOKINASE"/>
    <property type="match status" value="1"/>
</dbReference>
<dbReference type="GO" id="GO:0046872">
    <property type="term" value="F:metal ion binding"/>
    <property type="evidence" value="ECO:0007669"/>
    <property type="project" value="UniProtKB-KW"/>
</dbReference>
<protein>
    <recommendedName>
        <fullName evidence="9">Ribokinase</fullName>
        <shortName evidence="9">RK</shortName>
        <ecNumber evidence="9">2.7.1.15</ecNumber>
    </recommendedName>
</protein>
<feature type="binding site" evidence="9">
    <location>
        <position position="180"/>
    </location>
    <ligand>
        <name>ATP</name>
        <dbReference type="ChEBI" id="CHEBI:30616"/>
    </ligand>
</feature>
<dbReference type="GO" id="GO:0019303">
    <property type="term" value="P:D-ribose catabolic process"/>
    <property type="evidence" value="ECO:0007669"/>
    <property type="project" value="UniProtKB-UniRule"/>
</dbReference>
<comment type="activity regulation">
    <text evidence="9">Activated by a monovalent cation that binds near, but not in, the active site. The most likely occupant of the site in vivo is potassium. Ion binding induces a conformational change that may alter substrate affinity.</text>
</comment>
<feature type="binding site" evidence="9">
    <location>
        <position position="278"/>
    </location>
    <ligand>
        <name>K(+)</name>
        <dbReference type="ChEBI" id="CHEBI:29103"/>
    </ligand>
</feature>
<proteinExistence type="inferred from homology"/>
<evidence type="ECO:0000256" key="8">
    <source>
        <dbReference type="ARBA" id="ARBA00023277"/>
    </source>
</evidence>
<dbReference type="Gene3D" id="3.40.1190.20">
    <property type="match status" value="1"/>
</dbReference>
<dbReference type="InterPro" id="IPR011877">
    <property type="entry name" value="Ribokinase"/>
</dbReference>
<dbReference type="AlphaFoldDB" id="A0A4Q7P3R2"/>
<dbReference type="Proteomes" id="UP000292927">
    <property type="component" value="Unassembled WGS sequence"/>
</dbReference>
<dbReference type="HAMAP" id="MF_01987">
    <property type="entry name" value="Ribokinase"/>
    <property type="match status" value="1"/>
</dbReference>
<keyword evidence="7 9" id="KW-0630">Potassium</keyword>
<keyword evidence="3 9" id="KW-0547">Nucleotide-binding</keyword>
<feature type="binding site" evidence="9">
    <location>
        <begin position="38"/>
        <end position="42"/>
    </location>
    <ligand>
        <name>substrate</name>
    </ligand>
</feature>
<feature type="binding site" evidence="9">
    <location>
        <position position="248"/>
    </location>
    <ligand>
        <name>substrate</name>
    </ligand>
</feature>
<dbReference type="InterPro" id="IPR011611">
    <property type="entry name" value="PfkB_dom"/>
</dbReference>
<feature type="active site" description="Proton acceptor" evidence="9">
    <location>
        <position position="248"/>
    </location>
</feature>
<feature type="binding site" evidence="9">
    <location>
        <position position="242"/>
    </location>
    <ligand>
        <name>K(+)</name>
        <dbReference type="ChEBI" id="CHEBI:29103"/>
    </ligand>
</feature>
<dbReference type="Pfam" id="PF00294">
    <property type="entry name" value="PfkB"/>
    <property type="match status" value="1"/>
</dbReference>
<evidence type="ECO:0000256" key="2">
    <source>
        <dbReference type="ARBA" id="ARBA00022723"/>
    </source>
</evidence>
<dbReference type="EC" id="2.7.1.15" evidence="9"/>
<evidence type="ECO:0000313" key="12">
    <source>
        <dbReference type="Proteomes" id="UP000292927"/>
    </source>
</evidence>
<dbReference type="PRINTS" id="PR00990">
    <property type="entry name" value="RIBOKINASE"/>
</dbReference>
<feature type="binding site" evidence="9">
    <location>
        <position position="281"/>
    </location>
    <ligand>
        <name>K(+)</name>
        <dbReference type="ChEBI" id="CHEBI:29103"/>
    </ligand>
</feature>
<feature type="binding site" evidence="9">
    <location>
        <begin position="247"/>
        <end position="248"/>
    </location>
    <ligand>
        <name>ATP</name>
        <dbReference type="ChEBI" id="CHEBI:30616"/>
    </ligand>
</feature>
<dbReference type="GO" id="GO:0005737">
    <property type="term" value="C:cytoplasm"/>
    <property type="evidence" value="ECO:0007669"/>
    <property type="project" value="UniProtKB-SubCell"/>
</dbReference>
<keyword evidence="4 9" id="KW-0418">Kinase</keyword>
<feature type="binding site" evidence="9">
    <location>
        <begin position="216"/>
        <end position="221"/>
    </location>
    <ligand>
        <name>ATP</name>
        <dbReference type="ChEBI" id="CHEBI:30616"/>
    </ligand>
</feature>
<dbReference type="SUPFAM" id="SSF53613">
    <property type="entry name" value="Ribokinase-like"/>
    <property type="match status" value="1"/>
</dbReference>
<dbReference type="UniPathway" id="UPA00916">
    <property type="reaction ID" value="UER00889"/>
</dbReference>
<evidence type="ECO:0000313" key="11">
    <source>
        <dbReference type="EMBL" id="RZS94307.1"/>
    </source>
</evidence>
<name>A0A4Q7P3R2_9FIRM</name>
<keyword evidence="2 9" id="KW-0479">Metal-binding</keyword>
<reference evidence="11 12" key="1">
    <citation type="submission" date="2019-02" db="EMBL/GenBank/DDBJ databases">
        <title>Genomic Encyclopedia of Type Strains, Phase IV (KMG-IV): sequencing the most valuable type-strain genomes for metagenomic binning, comparative biology and taxonomic classification.</title>
        <authorList>
            <person name="Goeker M."/>
        </authorList>
    </citation>
    <scope>NUCLEOTIDE SEQUENCE [LARGE SCALE GENOMIC DNA]</scope>
    <source>
        <strain evidence="11 12">DSM 29486</strain>
    </source>
</reference>
<feature type="binding site" evidence="9">
    <location>
        <position position="244"/>
    </location>
    <ligand>
        <name>K(+)</name>
        <dbReference type="ChEBI" id="CHEBI:29103"/>
    </ligand>
</feature>
<comment type="caution">
    <text evidence="9">Lacks conserved residue(s) required for the propagation of feature annotation.</text>
</comment>
<feature type="binding site" evidence="9">
    <location>
        <position position="283"/>
    </location>
    <ligand>
        <name>K(+)</name>
        <dbReference type="ChEBI" id="CHEBI:29103"/>
    </ligand>
</feature>
<comment type="pathway">
    <text evidence="9">Carbohydrate metabolism; D-ribose degradation; D-ribose 5-phosphate from beta-D-ribopyranose: step 2/2.</text>
</comment>
<feature type="binding site" evidence="9">
    <location>
        <position position="287"/>
    </location>
    <ligand>
        <name>K(+)</name>
        <dbReference type="ChEBI" id="CHEBI:29103"/>
    </ligand>
</feature>
<evidence type="ECO:0000256" key="4">
    <source>
        <dbReference type="ARBA" id="ARBA00022777"/>
    </source>
</evidence>
<evidence type="ECO:0000256" key="5">
    <source>
        <dbReference type="ARBA" id="ARBA00022840"/>
    </source>
</evidence>
<dbReference type="PANTHER" id="PTHR10584">
    <property type="entry name" value="SUGAR KINASE"/>
    <property type="match status" value="1"/>
</dbReference>
<dbReference type="OrthoDB" id="9775849at2"/>
<evidence type="ECO:0000256" key="7">
    <source>
        <dbReference type="ARBA" id="ARBA00022958"/>
    </source>
</evidence>
<dbReference type="GO" id="GO:0004747">
    <property type="term" value="F:ribokinase activity"/>
    <property type="evidence" value="ECO:0007669"/>
    <property type="project" value="UniProtKB-UniRule"/>
</dbReference>
<dbReference type="CDD" id="cd01174">
    <property type="entry name" value="ribokinase"/>
    <property type="match status" value="1"/>
</dbReference>
<keyword evidence="9" id="KW-0963">Cytoplasm</keyword>
<comment type="subcellular location">
    <subcellularLocation>
        <location evidence="9">Cytoplasm</location>
    </subcellularLocation>
</comment>
<comment type="cofactor">
    <cofactor evidence="9">
        <name>Mg(2+)</name>
        <dbReference type="ChEBI" id="CHEBI:18420"/>
    </cofactor>
    <text evidence="9">Requires a divalent cation, most likely magnesium in vivo, as an electrophilic catalyst to aid phosphoryl group transfer. It is the chelate of the metal and the nucleotide that is the actual substrate.</text>
</comment>
<feature type="binding site" evidence="9">
    <location>
        <begin position="10"/>
        <end position="12"/>
    </location>
    <ligand>
        <name>substrate</name>
    </ligand>
</feature>